<sequence>MKKNMGGTDRIVRIILALVVGILYYQKIIDGTLAYVLLALAAVFVVTSFISFCPLYTLFGLKTCKTKE</sequence>
<organism evidence="3 4">
    <name type="scientific">Kriegella aquimaris</name>
    <dbReference type="NCBI Taxonomy" id="192904"/>
    <lineage>
        <taxon>Bacteria</taxon>
        <taxon>Pseudomonadati</taxon>
        <taxon>Bacteroidota</taxon>
        <taxon>Flavobacteriia</taxon>
        <taxon>Flavobacteriales</taxon>
        <taxon>Flavobacteriaceae</taxon>
        <taxon>Kriegella</taxon>
    </lineage>
</organism>
<evidence type="ECO:0000256" key="1">
    <source>
        <dbReference type="SAM" id="Phobius"/>
    </source>
</evidence>
<accession>A0A1G9JEH5</accession>
<dbReference type="OrthoDB" id="9804804at2"/>
<dbReference type="RefSeq" id="WP_089884932.1">
    <property type="nucleotide sequence ID" value="NZ_FNGV01000001.1"/>
</dbReference>
<keyword evidence="1" id="KW-1133">Transmembrane helix</keyword>
<name>A0A1G9JEH5_9FLAO</name>
<protein>
    <recommendedName>
        <fullName evidence="2">Inner membrane protein YgaP-like transmembrane domain-containing protein</fullName>
    </recommendedName>
</protein>
<dbReference type="Pfam" id="PF11127">
    <property type="entry name" value="YgaP-like_TM"/>
    <property type="match status" value="1"/>
</dbReference>
<keyword evidence="4" id="KW-1185">Reference proteome</keyword>
<dbReference type="STRING" id="192904.SAMN04488514_101513"/>
<reference evidence="3 4" key="1">
    <citation type="submission" date="2016-10" db="EMBL/GenBank/DDBJ databases">
        <authorList>
            <person name="de Groot N.N."/>
        </authorList>
    </citation>
    <scope>NUCLEOTIDE SEQUENCE [LARGE SCALE GENOMIC DNA]</scope>
    <source>
        <strain evidence="3 4">DSM 19886</strain>
    </source>
</reference>
<evidence type="ECO:0000259" key="2">
    <source>
        <dbReference type="Pfam" id="PF11127"/>
    </source>
</evidence>
<gene>
    <name evidence="3" type="ORF">SAMN04488514_101513</name>
</gene>
<evidence type="ECO:0000313" key="3">
    <source>
        <dbReference type="EMBL" id="SDL35616.1"/>
    </source>
</evidence>
<feature type="domain" description="Inner membrane protein YgaP-like transmembrane" evidence="2">
    <location>
        <begin position="1"/>
        <end position="67"/>
    </location>
</feature>
<dbReference type="Proteomes" id="UP000199440">
    <property type="component" value="Unassembled WGS sequence"/>
</dbReference>
<dbReference type="EMBL" id="FNGV01000001">
    <property type="protein sequence ID" value="SDL35616.1"/>
    <property type="molecule type" value="Genomic_DNA"/>
</dbReference>
<keyword evidence="1" id="KW-0472">Membrane</keyword>
<dbReference type="AlphaFoldDB" id="A0A1G9JEH5"/>
<keyword evidence="1" id="KW-0812">Transmembrane</keyword>
<feature type="transmembrane region" description="Helical" evidence="1">
    <location>
        <begin position="35"/>
        <end position="59"/>
    </location>
</feature>
<dbReference type="InterPro" id="IPR021309">
    <property type="entry name" value="YgaP-like_TM"/>
</dbReference>
<proteinExistence type="predicted"/>
<evidence type="ECO:0000313" key="4">
    <source>
        <dbReference type="Proteomes" id="UP000199440"/>
    </source>
</evidence>
<feature type="transmembrane region" description="Helical" evidence="1">
    <location>
        <begin position="12"/>
        <end position="29"/>
    </location>
</feature>